<reference evidence="2 3" key="1">
    <citation type="submission" date="2023-07" db="EMBL/GenBank/DDBJ databases">
        <title>Sequencing the genomes of 1000 actinobacteria strains.</title>
        <authorList>
            <person name="Klenk H.-P."/>
        </authorList>
    </citation>
    <scope>NUCLEOTIDE SEQUENCE [LARGE SCALE GENOMIC DNA]</scope>
    <source>
        <strain evidence="2 3">DSM 44709</strain>
    </source>
</reference>
<dbReference type="AlphaFoldDB" id="A0AAE3VUP6"/>
<proteinExistence type="predicted"/>
<keyword evidence="1" id="KW-0732">Signal</keyword>
<name>A0AAE3VUP6_9ACTN</name>
<protein>
    <submittedName>
        <fullName evidence="2">Uncharacterized protein</fullName>
    </submittedName>
</protein>
<gene>
    <name evidence="2" type="ORF">J2S42_000664</name>
</gene>
<feature type="chain" id="PRO_5041998753" evidence="1">
    <location>
        <begin position="28"/>
        <end position="131"/>
    </location>
</feature>
<feature type="signal peptide" evidence="1">
    <location>
        <begin position="1"/>
        <end position="27"/>
    </location>
</feature>
<evidence type="ECO:0000313" key="2">
    <source>
        <dbReference type="EMBL" id="MDQ0363995.1"/>
    </source>
</evidence>
<evidence type="ECO:0000313" key="3">
    <source>
        <dbReference type="Proteomes" id="UP001240236"/>
    </source>
</evidence>
<evidence type="ECO:0000256" key="1">
    <source>
        <dbReference type="SAM" id="SignalP"/>
    </source>
</evidence>
<dbReference type="Proteomes" id="UP001240236">
    <property type="component" value="Unassembled WGS sequence"/>
</dbReference>
<keyword evidence="3" id="KW-1185">Reference proteome</keyword>
<sequence>MIRSRTALLGASLSLFAVLAAGSGASAGTDAAVAAAHPSCTGLMLNAGPSNVGIGFFFATDANSRKRVLFGGNTMNGTVQDPINRFEIHSGQRADIDYYDLRTAAFLATHTNVGPGIYNKNVCHYASVRLR</sequence>
<organism evidence="2 3">
    <name type="scientific">Catenuloplanes indicus</name>
    <dbReference type="NCBI Taxonomy" id="137267"/>
    <lineage>
        <taxon>Bacteria</taxon>
        <taxon>Bacillati</taxon>
        <taxon>Actinomycetota</taxon>
        <taxon>Actinomycetes</taxon>
        <taxon>Micromonosporales</taxon>
        <taxon>Micromonosporaceae</taxon>
        <taxon>Catenuloplanes</taxon>
    </lineage>
</organism>
<accession>A0AAE3VUP6</accession>
<dbReference type="RefSeq" id="WP_307235054.1">
    <property type="nucleotide sequence ID" value="NZ_JAUSUZ010000001.1"/>
</dbReference>
<comment type="caution">
    <text evidence="2">The sequence shown here is derived from an EMBL/GenBank/DDBJ whole genome shotgun (WGS) entry which is preliminary data.</text>
</comment>
<dbReference type="EMBL" id="JAUSUZ010000001">
    <property type="protein sequence ID" value="MDQ0363995.1"/>
    <property type="molecule type" value="Genomic_DNA"/>
</dbReference>